<dbReference type="PANTHER" id="PTHR42832:SF3">
    <property type="entry name" value="L-GLUTAMINE--4-(METHYLSULFANYL)-2-OXOBUTANOATE AMINOTRANSFERASE"/>
    <property type="match status" value="1"/>
</dbReference>
<evidence type="ECO:0000256" key="3">
    <source>
        <dbReference type="ARBA" id="ARBA00022679"/>
    </source>
</evidence>
<name>A0ABP6LM75_9ACTN</name>
<keyword evidence="3" id="KW-0808">Transferase</keyword>
<keyword evidence="2" id="KW-0032">Aminotransferase</keyword>
<gene>
    <name evidence="5" type="primary">dapC</name>
    <name evidence="5" type="ORF">GCM10010528_26790</name>
</gene>
<dbReference type="Gene3D" id="3.40.640.10">
    <property type="entry name" value="Type I PLP-dependent aspartate aminotransferase-like (Major domain)"/>
    <property type="match status" value="1"/>
</dbReference>
<dbReference type="Gene3D" id="3.90.1150.10">
    <property type="entry name" value="Aspartate Aminotransferase, domain 1"/>
    <property type="match status" value="1"/>
</dbReference>
<dbReference type="RefSeq" id="WP_290706016.1">
    <property type="nucleotide sequence ID" value="NZ_BAAAVS010000056.1"/>
</dbReference>
<dbReference type="PANTHER" id="PTHR42832">
    <property type="entry name" value="AMINO ACID AMINOTRANSFERASE"/>
    <property type="match status" value="1"/>
</dbReference>
<evidence type="ECO:0000259" key="4">
    <source>
        <dbReference type="Pfam" id="PF00155"/>
    </source>
</evidence>
<dbReference type="InterPro" id="IPR015424">
    <property type="entry name" value="PyrdxlP-dep_Trfase"/>
</dbReference>
<dbReference type="Pfam" id="PF00155">
    <property type="entry name" value="Aminotran_1_2"/>
    <property type="match status" value="1"/>
</dbReference>
<dbReference type="Proteomes" id="UP001501035">
    <property type="component" value="Unassembled WGS sequence"/>
</dbReference>
<proteinExistence type="predicted"/>
<dbReference type="InterPro" id="IPR050881">
    <property type="entry name" value="LL-DAP_aminotransferase"/>
</dbReference>
<dbReference type="NCBIfam" id="TIGR03539">
    <property type="entry name" value="DapC_actino"/>
    <property type="match status" value="1"/>
</dbReference>
<comment type="caution">
    <text evidence="5">The sequence shown here is derived from an EMBL/GenBank/DDBJ whole genome shotgun (WGS) entry which is preliminary data.</text>
</comment>
<accession>A0ABP6LM75</accession>
<dbReference type="InterPro" id="IPR019880">
    <property type="entry name" value="OxyQ"/>
</dbReference>
<feature type="domain" description="Aminotransferase class I/classII large" evidence="4">
    <location>
        <begin position="34"/>
        <end position="367"/>
    </location>
</feature>
<dbReference type="InterPro" id="IPR015422">
    <property type="entry name" value="PyrdxlP-dep_Trfase_small"/>
</dbReference>
<comment type="cofactor">
    <cofactor evidence="1">
        <name>pyridoxal 5'-phosphate</name>
        <dbReference type="ChEBI" id="CHEBI:597326"/>
    </cofactor>
</comment>
<evidence type="ECO:0000313" key="5">
    <source>
        <dbReference type="EMBL" id="GAA3046232.1"/>
    </source>
</evidence>
<sequence>MISRRDRVSASLPDFPWDTIAGARATAAAHPDGLVDLSVGTPVDQVDPLIRAALDAAAGFPGYPTTAGTPELRAAAAAALVRRYGAVGLGDDQVLPVIGTKEAIAGLCTQLGLGGGDAVVIPKVAYPTYEVSAILAGAAVVRADDSGTADRPDAAVVFLNSPSNPTGAVMGVEQMRAVLAWARDRGAVVVSDECYLGLGWEVEPVSVLDPRVCDGDVTGLIAVHSLSKISNLASYRAGFFAGDAGLIAELLAVRKHSGLMVPFPIQAAMTAALNDDRHVGEQADRYRARRAVLKPAVIEAGLRVDDSAAGLYLWATRDEDARVTHHWLAQRGILAAPGDFYGPAGATHVRIALTASDEQIAQAARRLRG</sequence>
<reference evidence="6" key="1">
    <citation type="journal article" date="2019" name="Int. J. Syst. Evol. Microbiol.">
        <title>The Global Catalogue of Microorganisms (GCM) 10K type strain sequencing project: providing services to taxonomists for standard genome sequencing and annotation.</title>
        <authorList>
            <consortium name="The Broad Institute Genomics Platform"/>
            <consortium name="The Broad Institute Genome Sequencing Center for Infectious Disease"/>
            <person name="Wu L."/>
            <person name="Ma J."/>
        </authorList>
    </citation>
    <scope>NUCLEOTIDE SEQUENCE [LARGE SCALE GENOMIC DNA]</scope>
    <source>
        <strain evidence="6">JCM 14234</strain>
    </source>
</reference>
<dbReference type="EMBL" id="BAAAVS010000056">
    <property type="protein sequence ID" value="GAA3046232.1"/>
    <property type="molecule type" value="Genomic_DNA"/>
</dbReference>
<evidence type="ECO:0000256" key="2">
    <source>
        <dbReference type="ARBA" id="ARBA00022576"/>
    </source>
</evidence>
<dbReference type="SUPFAM" id="SSF53383">
    <property type="entry name" value="PLP-dependent transferases"/>
    <property type="match status" value="1"/>
</dbReference>
<dbReference type="CDD" id="cd00609">
    <property type="entry name" value="AAT_like"/>
    <property type="match status" value="1"/>
</dbReference>
<evidence type="ECO:0000256" key="1">
    <source>
        <dbReference type="ARBA" id="ARBA00001933"/>
    </source>
</evidence>
<dbReference type="InterPro" id="IPR015421">
    <property type="entry name" value="PyrdxlP-dep_Trfase_major"/>
</dbReference>
<protein>
    <submittedName>
        <fullName evidence="5">Succinyldiaminopimelate transaminase</fullName>
    </submittedName>
</protein>
<dbReference type="InterPro" id="IPR004839">
    <property type="entry name" value="Aminotransferase_I/II_large"/>
</dbReference>
<organism evidence="5 6">
    <name type="scientific">Gordonia defluvii</name>
    <dbReference type="NCBI Taxonomy" id="283718"/>
    <lineage>
        <taxon>Bacteria</taxon>
        <taxon>Bacillati</taxon>
        <taxon>Actinomycetota</taxon>
        <taxon>Actinomycetes</taxon>
        <taxon>Mycobacteriales</taxon>
        <taxon>Gordoniaceae</taxon>
        <taxon>Gordonia</taxon>
    </lineage>
</organism>
<evidence type="ECO:0000313" key="6">
    <source>
        <dbReference type="Proteomes" id="UP001501035"/>
    </source>
</evidence>
<keyword evidence="6" id="KW-1185">Reference proteome</keyword>